<evidence type="ECO:0000259" key="1">
    <source>
        <dbReference type="SMART" id="SM00091"/>
    </source>
</evidence>
<feature type="domain" description="PAS" evidence="1">
    <location>
        <begin position="40"/>
        <end position="106"/>
    </location>
</feature>
<organism evidence="3 4">
    <name type="scientific">Actinocrispum wychmicini</name>
    <dbReference type="NCBI Taxonomy" id="1213861"/>
    <lineage>
        <taxon>Bacteria</taxon>
        <taxon>Bacillati</taxon>
        <taxon>Actinomycetota</taxon>
        <taxon>Actinomycetes</taxon>
        <taxon>Pseudonocardiales</taxon>
        <taxon>Pseudonocardiaceae</taxon>
        <taxon>Actinocrispum</taxon>
    </lineage>
</organism>
<dbReference type="GO" id="GO:0003677">
    <property type="term" value="F:DNA binding"/>
    <property type="evidence" value="ECO:0007669"/>
    <property type="project" value="InterPro"/>
</dbReference>
<dbReference type="InterPro" id="IPR000792">
    <property type="entry name" value="Tscrpt_reg_LuxR_C"/>
</dbReference>
<keyword evidence="4" id="KW-1185">Reference proteome</keyword>
<dbReference type="SUPFAM" id="SSF55785">
    <property type="entry name" value="PYP-like sensor domain (PAS domain)"/>
    <property type="match status" value="1"/>
</dbReference>
<dbReference type="InterPro" id="IPR036388">
    <property type="entry name" value="WH-like_DNA-bd_sf"/>
</dbReference>
<dbReference type="InterPro" id="IPR035965">
    <property type="entry name" value="PAS-like_dom_sf"/>
</dbReference>
<name>A0A4R2IPV2_9PSEU</name>
<feature type="domain" description="HTH luxR-type" evidence="2">
    <location>
        <begin position="165"/>
        <end position="222"/>
    </location>
</feature>
<evidence type="ECO:0000259" key="2">
    <source>
        <dbReference type="SMART" id="SM00421"/>
    </source>
</evidence>
<dbReference type="AlphaFoldDB" id="A0A4R2IPV2"/>
<dbReference type="Gene3D" id="1.10.10.10">
    <property type="entry name" value="Winged helix-like DNA-binding domain superfamily/Winged helix DNA-binding domain"/>
    <property type="match status" value="1"/>
</dbReference>
<dbReference type="EMBL" id="SLWS01000022">
    <property type="protein sequence ID" value="TCO44765.1"/>
    <property type="molecule type" value="Genomic_DNA"/>
</dbReference>
<dbReference type="GO" id="GO:0006355">
    <property type="term" value="P:regulation of DNA-templated transcription"/>
    <property type="evidence" value="ECO:0007669"/>
    <property type="project" value="InterPro"/>
</dbReference>
<dbReference type="InterPro" id="IPR000014">
    <property type="entry name" value="PAS"/>
</dbReference>
<evidence type="ECO:0000313" key="3">
    <source>
        <dbReference type="EMBL" id="TCO44765.1"/>
    </source>
</evidence>
<reference evidence="3 4" key="1">
    <citation type="submission" date="2019-03" db="EMBL/GenBank/DDBJ databases">
        <title>Genomic Encyclopedia of Type Strains, Phase IV (KMG-IV): sequencing the most valuable type-strain genomes for metagenomic binning, comparative biology and taxonomic classification.</title>
        <authorList>
            <person name="Goeker M."/>
        </authorList>
    </citation>
    <scope>NUCLEOTIDE SEQUENCE [LARGE SCALE GENOMIC DNA]</scope>
    <source>
        <strain evidence="3 4">DSM 45934</strain>
    </source>
</reference>
<dbReference type="Proteomes" id="UP000295680">
    <property type="component" value="Unassembled WGS sequence"/>
</dbReference>
<dbReference type="InterPro" id="IPR016032">
    <property type="entry name" value="Sig_transdc_resp-reg_C-effctor"/>
</dbReference>
<proteinExistence type="predicted"/>
<dbReference type="SUPFAM" id="SSF46894">
    <property type="entry name" value="C-terminal effector domain of the bipartite response regulators"/>
    <property type="match status" value="1"/>
</dbReference>
<dbReference type="SMART" id="SM00421">
    <property type="entry name" value="HTH_LUXR"/>
    <property type="match status" value="1"/>
</dbReference>
<evidence type="ECO:0000313" key="4">
    <source>
        <dbReference type="Proteomes" id="UP000295680"/>
    </source>
</evidence>
<accession>A0A4R2IPV2</accession>
<comment type="caution">
    <text evidence="3">The sequence shown here is derived from an EMBL/GenBank/DDBJ whole genome shotgun (WGS) entry which is preliminary data.</text>
</comment>
<dbReference type="Pfam" id="PF00196">
    <property type="entry name" value="GerE"/>
    <property type="match status" value="1"/>
</dbReference>
<dbReference type="CDD" id="cd00130">
    <property type="entry name" value="PAS"/>
    <property type="match status" value="1"/>
</dbReference>
<dbReference type="InterPro" id="IPR013656">
    <property type="entry name" value="PAS_4"/>
</dbReference>
<sequence>MTTSLTHGALRLTADSHIPRKETAVLAERCAPRTYSDYGDIFMSLFERSGMSVAILDLQLRVLETNTAFFQQFGRLSTDVRGHGFCEFLHPSVRQHMLRQFARLTMGGRARLTERVVAIRPDGTTFAGELTGLAVPGDSAQIKTVVVLMRAERSKNDNPVIVDPYRTLTDLDAKILEGVAAGIPTVQLATKLYLSRQGVEYHVSAMLRKFKVPNRAALVAKAYAVGIFSVDCWPPAALPEYVK</sequence>
<dbReference type="SMART" id="SM00091">
    <property type="entry name" value="PAS"/>
    <property type="match status" value="1"/>
</dbReference>
<dbReference type="NCBIfam" id="TIGR00229">
    <property type="entry name" value="sensory_box"/>
    <property type="match status" value="1"/>
</dbReference>
<gene>
    <name evidence="3" type="ORF">EV192_12222</name>
</gene>
<dbReference type="Pfam" id="PF08448">
    <property type="entry name" value="PAS_4"/>
    <property type="match status" value="1"/>
</dbReference>
<protein>
    <submittedName>
        <fullName evidence="3">PAS domain S-box-containing protein</fullName>
    </submittedName>
</protein>
<dbReference type="Gene3D" id="3.30.450.20">
    <property type="entry name" value="PAS domain"/>
    <property type="match status" value="1"/>
</dbReference>